<comment type="similarity">
    <text evidence="2">Belongs to the membrane fusion protein (MFP) (TC 8.A.1) family.</text>
</comment>
<evidence type="ECO:0000256" key="2">
    <source>
        <dbReference type="ARBA" id="ARBA00009477"/>
    </source>
</evidence>
<gene>
    <name evidence="8" type="ORF">MicloDRAFT_00010410</name>
</gene>
<keyword evidence="3" id="KW-0175">Coiled coil</keyword>
<feature type="coiled-coil region" evidence="3">
    <location>
        <begin position="84"/>
        <end position="142"/>
    </location>
</feature>
<name>I4Z1Z4_9HYPH</name>
<accession>I4Z1Z4</accession>
<dbReference type="PANTHER" id="PTHR30158">
    <property type="entry name" value="ACRA/E-RELATED COMPONENT OF DRUG EFFLUX TRANSPORTER"/>
    <property type="match status" value="1"/>
</dbReference>
<evidence type="ECO:0000313" key="9">
    <source>
        <dbReference type="Proteomes" id="UP000003947"/>
    </source>
</evidence>
<dbReference type="GO" id="GO:0046677">
    <property type="term" value="P:response to antibiotic"/>
    <property type="evidence" value="ECO:0007669"/>
    <property type="project" value="TreeGrafter"/>
</dbReference>
<evidence type="ECO:0000259" key="6">
    <source>
        <dbReference type="Pfam" id="PF25944"/>
    </source>
</evidence>
<dbReference type="NCBIfam" id="TIGR01730">
    <property type="entry name" value="RND_mfp"/>
    <property type="match status" value="1"/>
</dbReference>
<dbReference type="Gene3D" id="2.40.420.20">
    <property type="match status" value="1"/>
</dbReference>
<dbReference type="PANTHER" id="PTHR30158:SF3">
    <property type="entry name" value="MULTIDRUG EFFLUX PUMP SUBUNIT ACRA-RELATED"/>
    <property type="match status" value="1"/>
</dbReference>
<dbReference type="HOGENOM" id="CLU_018816_2_1_5"/>
<dbReference type="GO" id="GO:0005886">
    <property type="term" value="C:plasma membrane"/>
    <property type="evidence" value="ECO:0007669"/>
    <property type="project" value="TreeGrafter"/>
</dbReference>
<comment type="subcellular location">
    <subcellularLocation>
        <location evidence="1">Cell envelope</location>
    </subcellularLocation>
</comment>
<evidence type="ECO:0000256" key="3">
    <source>
        <dbReference type="SAM" id="Coils"/>
    </source>
</evidence>
<sequence precursor="true">MAALAIGGPALAQAPLPAVGVMPVLIEDASPSSEFVGRVEAVNAVDIRARVEGFIEARPFAEGQEVREWQELFILEDGAYEAALSAARASLAGAQAALRDAEGRLQRNQELRRTQAVSQAALEEIQAARDTAQANVMAAEASVRRADLNLGYTTIRAPIVGRIGAAAFAVGSFVGPASGALARVVQVDPIRVVFSVSDRAILDFRSAAGDASKEELAKGFIPTLRLSNGRDYPGKGEIEFAGNEIDPTTGTLPVRARFPNPDALLVPGQFVTVVVRPSDPRRRPVVPVGAVQLDREGRFVLILEEGDKVALRRIRTGPQIGQNWTVEDGLQGGERLIVQGFRNARPGAQVSVIPAQGIVPGPSTGAAVR</sequence>
<evidence type="ECO:0000259" key="7">
    <source>
        <dbReference type="Pfam" id="PF25967"/>
    </source>
</evidence>
<feature type="domain" description="Multidrug resistance protein MdtA-like beta-barrel" evidence="6">
    <location>
        <begin position="189"/>
        <end position="275"/>
    </location>
</feature>
<feature type="domain" description="Multidrug resistance protein MdtA-like alpha-helical hairpin" evidence="4">
    <location>
        <begin position="84"/>
        <end position="153"/>
    </location>
</feature>
<dbReference type="Gene3D" id="1.10.287.470">
    <property type="entry name" value="Helix hairpin bin"/>
    <property type="match status" value="1"/>
</dbReference>
<organism evidence="8 9">
    <name type="scientific">Microvirga lotononidis</name>
    <dbReference type="NCBI Taxonomy" id="864069"/>
    <lineage>
        <taxon>Bacteria</taxon>
        <taxon>Pseudomonadati</taxon>
        <taxon>Pseudomonadota</taxon>
        <taxon>Alphaproteobacteria</taxon>
        <taxon>Hyphomicrobiales</taxon>
        <taxon>Methylobacteriaceae</taxon>
        <taxon>Microvirga</taxon>
    </lineage>
</organism>
<dbReference type="eggNOG" id="COG0845">
    <property type="taxonomic scope" value="Bacteria"/>
</dbReference>
<dbReference type="Pfam" id="PF25967">
    <property type="entry name" value="RND-MFP_C"/>
    <property type="match status" value="1"/>
</dbReference>
<dbReference type="STRING" id="864069.MicloDRAFT_00010410"/>
<reference evidence="8 9" key="1">
    <citation type="submission" date="2012-02" db="EMBL/GenBank/DDBJ databases">
        <title>Improved High-Quality Draft sequence of Microvirga sp. WSM3557.</title>
        <authorList>
            <consortium name="US DOE Joint Genome Institute"/>
            <person name="Lucas S."/>
            <person name="Han J."/>
            <person name="Lapidus A."/>
            <person name="Cheng J.-F."/>
            <person name="Goodwin L."/>
            <person name="Pitluck S."/>
            <person name="Peters L."/>
            <person name="Zhang X."/>
            <person name="Detter J.C."/>
            <person name="Han C."/>
            <person name="Tapia R."/>
            <person name="Land M."/>
            <person name="Hauser L."/>
            <person name="Kyrpides N."/>
            <person name="Ivanova N."/>
            <person name="Pagani I."/>
            <person name="Brau L."/>
            <person name="Yates R."/>
            <person name="O'Hara G."/>
            <person name="Rui T."/>
            <person name="Howieson J."/>
            <person name="Reeve W."/>
            <person name="Woyke T."/>
        </authorList>
    </citation>
    <scope>NUCLEOTIDE SEQUENCE [LARGE SCALE GENOMIC DNA]</scope>
    <source>
        <strain evidence="8 9">WSM3557</strain>
    </source>
</reference>
<feature type="domain" description="Multidrug resistance protein MdtA-like C-terminal permuted SH3" evidence="7">
    <location>
        <begin position="285"/>
        <end position="341"/>
    </location>
</feature>
<dbReference type="Pfam" id="PF25944">
    <property type="entry name" value="Beta-barrel_RND"/>
    <property type="match status" value="1"/>
</dbReference>
<dbReference type="InterPro" id="IPR058624">
    <property type="entry name" value="MdtA-like_HH"/>
</dbReference>
<dbReference type="InterPro" id="IPR058627">
    <property type="entry name" value="MdtA-like_C"/>
</dbReference>
<dbReference type="Gene3D" id="2.40.30.170">
    <property type="match status" value="1"/>
</dbReference>
<dbReference type="SUPFAM" id="SSF111369">
    <property type="entry name" value="HlyD-like secretion proteins"/>
    <property type="match status" value="1"/>
</dbReference>
<dbReference type="GO" id="GO:0015721">
    <property type="term" value="P:bile acid and bile salt transport"/>
    <property type="evidence" value="ECO:0007669"/>
    <property type="project" value="TreeGrafter"/>
</dbReference>
<proteinExistence type="inferred from homology"/>
<dbReference type="EMBL" id="JH660639">
    <property type="protein sequence ID" value="EIM30236.1"/>
    <property type="molecule type" value="Genomic_DNA"/>
</dbReference>
<dbReference type="InterPro" id="IPR058625">
    <property type="entry name" value="MdtA-like_BSH"/>
</dbReference>
<evidence type="ECO:0000259" key="4">
    <source>
        <dbReference type="Pfam" id="PF25876"/>
    </source>
</evidence>
<dbReference type="Gene3D" id="2.40.50.100">
    <property type="match status" value="1"/>
</dbReference>
<dbReference type="GO" id="GO:0022857">
    <property type="term" value="F:transmembrane transporter activity"/>
    <property type="evidence" value="ECO:0007669"/>
    <property type="project" value="InterPro"/>
</dbReference>
<dbReference type="RefSeq" id="WP_009489693.1">
    <property type="nucleotide sequence ID" value="NZ_CP141050.1"/>
</dbReference>
<feature type="domain" description="Multidrug resistance protein MdtA-like barrel-sandwich hybrid" evidence="5">
    <location>
        <begin position="43"/>
        <end position="178"/>
    </location>
</feature>
<evidence type="ECO:0000259" key="5">
    <source>
        <dbReference type="Pfam" id="PF25917"/>
    </source>
</evidence>
<dbReference type="GO" id="GO:0030313">
    <property type="term" value="C:cell envelope"/>
    <property type="evidence" value="ECO:0007669"/>
    <property type="project" value="UniProtKB-SubCell"/>
</dbReference>
<evidence type="ECO:0000313" key="8">
    <source>
        <dbReference type="EMBL" id="EIM30236.1"/>
    </source>
</evidence>
<evidence type="ECO:0000256" key="1">
    <source>
        <dbReference type="ARBA" id="ARBA00004196"/>
    </source>
</evidence>
<keyword evidence="9" id="KW-1185">Reference proteome</keyword>
<dbReference type="Pfam" id="PF25917">
    <property type="entry name" value="BSH_RND"/>
    <property type="match status" value="1"/>
</dbReference>
<dbReference type="AlphaFoldDB" id="I4Z1Z4"/>
<dbReference type="InterPro" id="IPR058626">
    <property type="entry name" value="MdtA-like_b-barrel"/>
</dbReference>
<dbReference type="Proteomes" id="UP000003947">
    <property type="component" value="Unassembled WGS sequence"/>
</dbReference>
<dbReference type="Pfam" id="PF25876">
    <property type="entry name" value="HH_MFP_RND"/>
    <property type="match status" value="1"/>
</dbReference>
<dbReference type="PATRIC" id="fig|864069.3.peg.1155"/>
<dbReference type="InterPro" id="IPR006143">
    <property type="entry name" value="RND_pump_MFP"/>
</dbReference>
<protein>
    <submittedName>
        <fullName evidence="8">RND family efflux transporter, MFP subunit</fullName>
    </submittedName>
</protein>